<keyword evidence="2" id="KW-0489">Methyltransferase</keyword>
<dbReference type="Proteomes" id="UP001156881">
    <property type="component" value="Unassembled WGS sequence"/>
</dbReference>
<evidence type="ECO:0000313" key="4">
    <source>
        <dbReference type="Proteomes" id="UP001156881"/>
    </source>
</evidence>
<accession>A0A7W6F7L2</accession>
<dbReference type="RefSeq" id="WP_183506637.1">
    <property type="nucleotide sequence ID" value="NZ_BSPG01000009.1"/>
</dbReference>
<evidence type="ECO:0000313" key="1">
    <source>
        <dbReference type="EMBL" id="GLS44071.1"/>
    </source>
</evidence>
<organism evidence="2 3">
    <name type="scientific">Methylobacterium brachythecii</name>
    <dbReference type="NCBI Taxonomy" id="1176177"/>
    <lineage>
        <taxon>Bacteria</taxon>
        <taxon>Pseudomonadati</taxon>
        <taxon>Pseudomonadota</taxon>
        <taxon>Alphaproteobacteria</taxon>
        <taxon>Hyphomicrobiales</taxon>
        <taxon>Methylobacteriaceae</taxon>
        <taxon>Methylobacterium</taxon>
    </lineage>
</organism>
<dbReference type="Gene3D" id="3.40.50.150">
    <property type="entry name" value="Vaccinia Virus protein VP39"/>
    <property type="match status" value="1"/>
</dbReference>
<evidence type="ECO:0000313" key="2">
    <source>
        <dbReference type="EMBL" id="MBB3903577.1"/>
    </source>
</evidence>
<keyword evidence="2" id="KW-0808">Transferase</keyword>
<dbReference type="Proteomes" id="UP000517759">
    <property type="component" value="Unassembled WGS sequence"/>
</dbReference>
<dbReference type="PANTHER" id="PTHR20974">
    <property type="entry name" value="UPF0585 PROTEIN CG18661"/>
    <property type="match status" value="1"/>
</dbReference>
<dbReference type="PANTHER" id="PTHR20974:SF0">
    <property type="entry name" value="UPF0585 PROTEIN CG18661"/>
    <property type="match status" value="1"/>
</dbReference>
<proteinExistence type="predicted"/>
<sequence>MIAPGSDLEGDALFAPSVARNREVILEVLRRVLPPSGLVLETASGSGEHVVHFARALPDLTWQPSDPEPAALRSIAAHARAAGLANLRPALALDVKEPLWPLEHADAVVSINMVHIAPWSAAEGLMAGAGRVLDEGGLLVLYGPFLVDGMHTAPSNAAFDEDLRRRDPRWGIRDVAALQEAAAPRGLRLAQRVPMPANNLCLIFRKSA</sequence>
<dbReference type="Pfam" id="PF06080">
    <property type="entry name" value="DUF938"/>
    <property type="match status" value="1"/>
</dbReference>
<reference evidence="2 3" key="3">
    <citation type="submission" date="2020-08" db="EMBL/GenBank/DDBJ databases">
        <title>Genomic Encyclopedia of Type Strains, Phase IV (KMG-IV): sequencing the most valuable type-strain genomes for metagenomic binning, comparative biology and taxonomic classification.</title>
        <authorList>
            <person name="Goeker M."/>
        </authorList>
    </citation>
    <scope>NUCLEOTIDE SEQUENCE [LARGE SCALE GENOMIC DNA]</scope>
    <source>
        <strain evidence="2 3">DSM 24105</strain>
    </source>
</reference>
<reference evidence="1" key="1">
    <citation type="journal article" date="2014" name="Int. J. Syst. Evol. Microbiol.">
        <title>Complete genome of a new Firmicutes species belonging to the dominant human colonic microbiota ('Ruminococcus bicirculans') reveals two chromosomes and a selective capacity to utilize plant glucans.</title>
        <authorList>
            <consortium name="NISC Comparative Sequencing Program"/>
            <person name="Wegmann U."/>
            <person name="Louis P."/>
            <person name="Goesmann A."/>
            <person name="Henrissat B."/>
            <person name="Duncan S.H."/>
            <person name="Flint H.J."/>
        </authorList>
    </citation>
    <scope>NUCLEOTIDE SEQUENCE</scope>
    <source>
        <strain evidence="1">NBRC 107710</strain>
    </source>
</reference>
<reference evidence="4" key="2">
    <citation type="journal article" date="2019" name="Int. J. Syst. Evol. Microbiol.">
        <title>The Global Catalogue of Microorganisms (GCM) 10K type strain sequencing project: providing services to taxonomists for standard genome sequencing and annotation.</title>
        <authorList>
            <consortium name="The Broad Institute Genomics Platform"/>
            <consortium name="The Broad Institute Genome Sequencing Center for Infectious Disease"/>
            <person name="Wu L."/>
            <person name="Ma J."/>
        </authorList>
    </citation>
    <scope>NUCLEOTIDE SEQUENCE [LARGE SCALE GENOMIC DNA]</scope>
    <source>
        <strain evidence="4">NBRC 107710</strain>
    </source>
</reference>
<dbReference type="SUPFAM" id="SSF53335">
    <property type="entry name" value="S-adenosyl-L-methionine-dependent methyltransferases"/>
    <property type="match status" value="1"/>
</dbReference>
<name>A0A7W6F7L2_9HYPH</name>
<reference evidence="1" key="4">
    <citation type="submission" date="2023-01" db="EMBL/GenBank/DDBJ databases">
        <title>Draft genome sequence of Methylobacterium brachythecii strain NBRC 107710.</title>
        <authorList>
            <person name="Sun Q."/>
            <person name="Mori K."/>
        </authorList>
    </citation>
    <scope>NUCLEOTIDE SEQUENCE</scope>
    <source>
        <strain evidence="1">NBRC 107710</strain>
    </source>
</reference>
<protein>
    <submittedName>
        <fullName evidence="2">SAM-dependent methyltransferase</fullName>
    </submittedName>
</protein>
<dbReference type="InterPro" id="IPR029063">
    <property type="entry name" value="SAM-dependent_MTases_sf"/>
</dbReference>
<comment type="caution">
    <text evidence="2">The sequence shown here is derived from an EMBL/GenBank/DDBJ whole genome shotgun (WGS) entry which is preliminary data.</text>
</comment>
<dbReference type="GO" id="GO:0032259">
    <property type="term" value="P:methylation"/>
    <property type="evidence" value="ECO:0007669"/>
    <property type="project" value="UniProtKB-KW"/>
</dbReference>
<dbReference type="GO" id="GO:0008168">
    <property type="term" value="F:methyltransferase activity"/>
    <property type="evidence" value="ECO:0007669"/>
    <property type="project" value="UniProtKB-KW"/>
</dbReference>
<dbReference type="AlphaFoldDB" id="A0A7W6F7L2"/>
<gene>
    <name evidence="1" type="ORF">GCM10007884_20580</name>
    <name evidence="2" type="ORF">GGR33_003086</name>
</gene>
<keyword evidence="4" id="KW-1185">Reference proteome</keyword>
<dbReference type="InterPro" id="IPR010342">
    <property type="entry name" value="DUF938"/>
</dbReference>
<evidence type="ECO:0000313" key="3">
    <source>
        <dbReference type="Proteomes" id="UP000517759"/>
    </source>
</evidence>
<dbReference type="EMBL" id="BSPG01000009">
    <property type="protein sequence ID" value="GLS44071.1"/>
    <property type="molecule type" value="Genomic_DNA"/>
</dbReference>
<dbReference type="EMBL" id="JACIDN010000005">
    <property type="protein sequence ID" value="MBB3903577.1"/>
    <property type="molecule type" value="Genomic_DNA"/>
</dbReference>